<comment type="similarity">
    <text evidence="4">Belongs to the dUTPase family.</text>
</comment>
<evidence type="ECO:0000256" key="6">
    <source>
        <dbReference type="ARBA" id="ARBA00012379"/>
    </source>
</evidence>
<dbReference type="EMBL" id="JABEXW010000419">
    <property type="protein sequence ID" value="KAF4964280.1"/>
    <property type="molecule type" value="Genomic_DNA"/>
</dbReference>
<keyword evidence="15" id="KW-1185">Reference proteome</keyword>
<accession>A0A8H4X7M2</accession>
<organism evidence="14 15">
    <name type="scientific">Fusarium sarcochroum</name>
    <dbReference type="NCBI Taxonomy" id="1208366"/>
    <lineage>
        <taxon>Eukaryota</taxon>
        <taxon>Fungi</taxon>
        <taxon>Dikarya</taxon>
        <taxon>Ascomycota</taxon>
        <taxon>Pezizomycotina</taxon>
        <taxon>Sordariomycetes</taxon>
        <taxon>Hypocreomycetidae</taxon>
        <taxon>Hypocreales</taxon>
        <taxon>Nectriaceae</taxon>
        <taxon>Fusarium</taxon>
        <taxon>Fusarium lateritium species complex</taxon>
    </lineage>
</organism>
<dbReference type="InterPro" id="IPR036157">
    <property type="entry name" value="dUTPase-like_sf"/>
</dbReference>
<evidence type="ECO:0000256" key="9">
    <source>
        <dbReference type="ARBA" id="ARBA00023080"/>
    </source>
</evidence>
<evidence type="ECO:0000256" key="2">
    <source>
        <dbReference type="ARBA" id="ARBA00003495"/>
    </source>
</evidence>
<dbReference type="NCBIfam" id="NF001862">
    <property type="entry name" value="PRK00601.1"/>
    <property type="match status" value="1"/>
</dbReference>
<feature type="coiled-coil region" evidence="11">
    <location>
        <begin position="148"/>
        <end position="175"/>
    </location>
</feature>
<dbReference type="SUPFAM" id="SSF51283">
    <property type="entry name" value="dUTPase-like"/>
    <property type="match status" value="1"/>
</dbReference>
<reference evidence="14" key="2">
    <citation type="submission" date="2020-05" db="EMBL/GenBank/DDBJ databases">
        <authorList>
            <person name="Kim H.-S."/>
            <person name="Proctor R.H."/>
            <person name="Brown D.W."/>
        </authorList>
    </citation>
    <scope>NUCLEOTIDE SEQUENCE</scope>
    <source>
        <strain evidence="14">NRRL 20472</strain>
    </source>
</reference>
<feature type="domain" description="dUTPase-like" evidence="13">
    <location>
        <begin position="390"/>
        <end position="517"/>
    </location>
</feature>
<dbReference type="PANTHER" id="PTHR11241:SF0">
    <property type="entry name" value="DEOXYURIDINE 5'-TRIPHOSPHATE NUCLEOTIDOHYDROLASE"/>
    <property type="match status" value="1"/>
</dbReference>
<protein>
    <recommendedName>
        <fullName evidence="6">dUTP diphosphatase</fullName>
        <ecNumber evidence="6">3.6.1.23</ecNumber>
    </recommendedName>
</protein>
<sequence>MDDKSQRAAAQAYTASLDQTLQELQQKVREHEDELEKLRSSEVQLPQSVTGQARVIQTALKEVTESDPFLPSPESLLPALLALRKTHQTIQESNVYLASQRAGHEQLSRQLEADEARLKDQNLLGDALTARIQSLRDEVDAGTHVTPEEGAKERLQELRNKKKSYDRETSKLMKVLLRFIDDHLAPMLAAEELGGPVVGDLMDVDGEDLAAGFNAQGKLKKPKDATDKDDKRQRRIDEIWGQATDESAGRQNEVTAAATEMKQLTEELLNTLAEAHGENSASYVQLPRESAAARFLLAYSYWPIAKYLKRVTHPTASRLKAALQPPISQTISTPGLLRLPYSILPSFTMTAETIVPDNAAISSPPAKRVKTAATMEGPPPLQIKKLSEKGRLPTRGSAFAAGYDIYAARDTTIPARGKALVDTDISMAVPAGTYGRIAPRSGLASKHFIDTGAGVIDADYRGQVKVLLFNHNESDFEIKEGDRIAQLILERIYTPEVVEVQELEESVRGAGGFGSTG</sequence>
<gene>
    <name evidence="14" type="ORF">FSARC_7775</name>
</gene>
<dbReference type="InterPro" id="IPR033704">
    <property type="entry name" value="dUTPase_trimeric"/>
</dbReference>
<feature type="coiled-coil region" evidence="11">
    <location>
        <begin position="14"/>
        <end position="41"/>
    </location>
</feature>
<evidence type="ECO:0000256" key="5">
    <source>
        <dbReference type="ARBA" id="ARBA00011233"/>
    </source>
</evidence>
<keyword evidence="7" id="KW-0378">Hydrolase</keyword>
<dbReference type="EC" id="3.6.1.23" evidence="6"/>
<evidence type="ECO:0000256" key="11">
    <source>
        <dbReference type="SAM" id="Coils"/>
    </source>
</evidence>
<dbReference type="Pfam" id="PF00692">
    <property type="entry name" value="dUTPase"/>
    <property type="match status" value="1"/>
</dbReference>
<evidence type="ECO:0000256" key="12">
    <source>
        <dbReference type="SAM" id="MobiDB-lite"/>
    </source>
</evidence>
<feature type="region of interest" description="Disordered" evidence="12">
    <location>
        <begin position="213"/>
        <end position="233"/>
    </location>
</feature>
<dbReference type="InterPro" id="IPR008181">
    <property type="entry name" value="dUTPase"/>
</dbReference>
<evidence type="ECO:0000313" key="15">
    <source>
        <dbReference type="Proteomes" id="UP000622797"/>
    </source>
</evidence>
<comment type="function">
    <text evidence="2">This enzyme is involved in nucleotide metabolism: it produces dUMP, the immediate precursor of thymidine nucleotides and it decreases the intracellular concentration of dUTP so that uracil cannot be incorporated into DNA.</text>
</comment>
<evidence type="ECO:0000256" key="4">
    <source>
        <dbReference type="ARBA" id="ARBA00006581"/>
    </source>
</evidence>
<reference evidence="14" key="1">
    <citation type="journal article" date="2020" name="BMC Genomics">
        <title>Correction to: Identification and distribution of gene clusters required for synthesis of sphingolipid metabolism inhibitors in diverse species of the filamentous fungus Fusarium.</title>
        <authorList>
            <person name="Kim H.S."/>
            <person name="Lohmar J.M."/>
            <person name="Busman M."/>
            <person name="Brown D.W."/>
            <person name="Naumann T.A."/>
            <person name="Divon H.H."/>
            <person name="Lysoe E."/>
            <person name="Uhlig S."/>
            <person name="Proctor R.H."/>
        </authorList>
    </citation>
    <scope>NUCLEOTIDE SEQUENCE</scope>
    <source>
        <strain evidence="14">NRRL 20472</strain>
    </source>
</reference>
<comment type="caution">
    <text evidence="14">The sequence shown here is derived from an EMBL/GenBank/DDBJ whole genome shotgun (WGS) entry which is preliminary data.</text>
</comment>
<evidence type="ECO:0000256" key="8">
    <source>
        <dbReference type="ARBA" id="ARBA00022842"/>
    </source>
</evidence>
<dbReference type="GO" id="GO:0046081">
    <property type="term" value="P:dUTP catabolic process"/>
    <property type="evidence" value="ECO:0007669"/>
    <property type="project" value="InterPro"/>
</dbReference>
<dbReference type="Proteomes" id="UP000622797">
    <property type="component" value="Unassembled WGS sequence"/>
</dbReference>
<dbReference type="PANTHER" id="PTHR11241">
    <property type="entry name" value="DEOXYURIDINE 5'-TRIPHOSPHATE NUCLEOTIDOHYDROLASE"/>
    <property type="match status" value="1"/>
</dbReference>
<dbReference type="GO" id="GO:0000287">
    <property type="term" value="F:magnesium ion binding"/>
    <property type="evidence" value="ECO:0007669"/>
    <property type="project" value="InterPro"/>
</dbReference>
<dbReference type="GO" id="GO:0004170">
    <property type="term" value="F:dUTP diphosphatase activity"/>
    <property type="evidence" value="ECO:0007669"/>
    <property type="project" value="UniProtKB-EC"/>
</dbReference>
<dbReference type="GO" id="GO:0006226">
    <property type="term" value="P:dUMP biosynthetic process"/>
    <property type="evidence" value="ECO:0007669"/>
    <property type="project" value="UniProtKB-UniPathway"/>
</dbReference>
<evidence type="ECO:0000313" key="14">
    <source>
        <dbReference type="EMBL" id="KAF4964280.1"/>
    </source>
</evidence>
<evidence type="ECO:0000256" key="7">
    <source>
        <dbReference type="ARBA" id="ARBA00022801"/>
    </source>
</evidence>
<keyword evidence="11" id="KW-0175">Coiled coil</keyword>
<dbReference type="AlphaFoldDB" id="A0A8H4X7M2"/>
<comment type="subunit">
    <text evidence="5">Homotrimer.</text>
</comment>
<comment type="cofactor">
    <cofactor evidence="1">
        <name>Mg(2+)</name>
        <dbReference type="ChEBI" id="CHEBI:18420"/>
    </cofactor>
</comment>
<dbReference type="Gene3D" id="2.70.40.10">
    <property type="match status" value="1"/>
</dbReference>
<comment type="catalytic activity">
    <reaction evidence="10">
        <text>dUTP + H2O = dUMP + diphosphate + H(+)</text>
        <dbReference type="Rhea" id="RHEA:10248"/>
        <dbReference type="ChEBI" id="CHEBI:15377"/>
        <dbReference type="ChEBI" id="CHEBI:15378"/>
        <dbReference type="ChEBI" id="CHEBI:33019"/>
        <dbReference type="ChEBI" id="CHEBI:61555"/>
        <dbReference type="ChEBI" id="CHEBI:246422"/>
        <dbReference type="EC" id="3.6.1.23"/>
    </reaction>
</comment>
<proteinExistence type="inferred from homology"/>
<evidence type="ECO:0000256" key="1">
    <source>
        <dbReference type="ARBA" id="ARBA00001946"/>
    </source>
</evidence>
<evidence type="ECO:0000259" key="13">
    <source>
        <dbReference type="Pfam" id="PF00692"/>
    </source>
</evidence>
<dbReference type="OrthoDB" id="9445768at2759"/>
<dbReference type="FunFam" id="2.70.40.10:FF:000004">
    <property type="entry name" value="Deoxyuridine triphosphatase"/>
    <property type="match status" value="1"/>
</dbReference>
<evidence type="ECO:0000256" key="10">
    <source>
        <dbReference type="ARBA" id="ARBA00047686"/>
    </source>
</evidence>
<keyword evidence="9" id="KW-0546">Nucleotide metabolism</keyword>
<dbReference type="CDD" id="cd07557">
    <property type="entry name" value="trimeric_dUTPase"/>
    <property type="match status" value="1"/>
</dbReference>
<dbReference type="NCBIfam" id="TIGR00576">
    <property type="entry name" value="dut"/>
    <property type="match status" value="1"/>
</dbReference>
<keyword evidence="8" id="KW-0460">Magnesium</keyword>
<name>A0A8H4X7M2_9HYPO</name>
<comment type="pathway">
    <text evidence="3">Pyrimidine metabolism; dUMP biosynthesis; dUMP from dCTP (dUTP route): step 2/2.</text>
</comment>
<feature type="compositionally biased region" description="Basic and acidic residues" evidence="12">
    <location>
        <begin position="222"/>
        <end position="233"/>
    </location>
</feature>
<dbReference type="InterPro" id="IPR029054">
    <property type="entry name" value="dUTPase-like"/>
</dbReference>
<dbReference type="UniPathway" id="UPA00610">
    <property type="reaction ID" value="UER00666"/>
</dbReference>
<evidence type="ECO:0000256" key="3">
    <source>
        <dbReference type="ARBA" id="ARBA00005142"/>
    </source>
</evidence>